<gene>
    <name evidence="4" type="ORF">GIB67_012238</name>
</gene>
<dbReference type="CDD" id="cd01098">
    <property type="entry name" value="PAN_AP_plant"/>
    <property type="match status" value="1"/>
</dbReference>
<reference evidence="4 5" key="1">
    <citation type="journal article" date="2020" name="IScience">
        <title>Genome Sequencing of the Endangered Kingdonia uniflora (Circaeasteraceae, Ranunculales) Reveals Potential Mechanisms of Evolutionary Specialization.</title>
        <authorList>
            <person name="Sun Y."/>
            <person name="Deng T."/>
            <person name="Zhang A."/>
            <person name="Moore M.J."/>
            <person name="Landis J.B."/>
            <person name="Lin N."/>
            <person name="Zhang H."/>
            <person name="Zhang X."/>
            <person name="Huang J."/>
            <person name="Zhang X."/>
            <person name="Sun H."/>
            <person name="Wang H."/>
        </authorList>
    </citation>
    <scope>NUCLEOTIDE SEQUENCE [LARGE SCALE GENOMIC DNA]</scope>
    <source>
        <strain evidence="4">TB1705</strain>
        <tissue evidence="4">Leaf</tissue>
    </source>
</reference>
<sequence>MDWSGGYTPKIELDCLNGDGFVKVASMKLPDTSGSILNLSMNHKECRTECLKNCSCVAYANLDIREGGSGCVMWFSDLLDIKKFPVNGQDLYLRMAASELGKQLLNKSFEMISNFI</sequence>
<organism evidence="4 5">
    <name type="scientific">Kingdonia uniflora</name>
    <dbReference type="NCBI Taxonomy" id="39325"/>
    <lineage>
        <taxon>Eukaryota</taxon>
        <taxon>Viridiplantae</taxon>
        <taxon>Streptophyta</taxon>
        <taxon>Embryophyta</taxon>
        <taxon>Tracheophyta</taxon>
        <taxon>Spermatophyta</taxon>
        <taxon>Magnoliopsida</taxon>
        <taxon>Ranunculales</taxon>
        <taxon>Circaeasteraceae</taxon>
        <taxon>Kingdonia</taxon>
    </lineage>
</organism>
<dbReference type="PROSITE" id="PS50948">
    <property type="entry name" value="PAN"/>
    <property type="match status" value="1"/>
</dbReference>
<name>A0A7J7M9F9_9MAGN</name>
<dbReference type="AlphaFoldDB" id="A0A7J7M9F9"/>
<keyword evidence="5" id="KW-1185">Reference proteome</keyword>
<evidence type="ECO:0000256" key="1">
    <source>
        <dbReference type="ARBA" id="ARBA00022553"/>
    </source>
</evidence>
<accession>A0A7J7M9F9</accession>
<dbReference type="OrthoDB" id="1910371at2759"/>
<dbReference type="InterPro" id="IPR003609">
    <property type="entry name" value="Pan_app"/>
</dbReference>
<evidence type="ECO:0000259" key="3">
    <source>
        <dbReference type="PROSITE" id="PS50948"/>
    </source>
</evidence>
<dbReference type="EMBL" id="JACGCM010001696">
    <property type="protein sequence ID" value="KAF6151378.1"/>
    <property type="molecule type" value="Genomic_DNA"/>
</dbReference>
<proteinExistence type="predicted"/>
<dbReference type="Gene3D" id="3.50.4.10">
    <property type="entry name" value="Hepatocyte Growth Factor"/>
    <property type="match status" value="1"/>
</dbReference>
<dbReference type="SMART" id="SM00473">
    <property type="entry name" value="PAN_AP"/>
    <property type="match status" value="1"/>
</dbReference>
<comment type="caution">
    <text evidence="4">The sequence shown here is derived from an EMBL/GenBank/DDBJ whole genome shotgun (WGS) entry which is preliminary data.</text>
</comment>
<keyword evidence="1" id="KW-0597">Phosphoprotein</keyword>
<evidence type="ECO:0000313" key="5">
    <source>
        <dbReference type="Proteomes" id="UP000541444"/>
    </source>
</evidence>
<evidence type="ECO:0000313" key="4">
    <source>
        <dbReference type="EMBL" id="KAF6151378.1"/>
    </source>
</evidence>
<dbReference type="PANTHER" id="PTHR32444">
    <property type="entry name" value="BULB-TYPE LECTIN DOMAIN-CONTAINING PROTEIN"/>
    <property type="match status" value="1"/>
</dbReference>
<protein>
    <recommendedName>
        <fullName evidence="3">Apple domain-containing protein</fullName>
    </recommendedName>
</protein>
<keyword evidence="2" id="KW-0675">Receptor</keyword>
<evidence type="ECO:0000256" key="2">
    <source>
        <dbReference type="ARBA" id="ARBA00023170"/>
    </source>
</evidence>
<dbReference type="PANTHER" id="PTHR32444:SF247">
    <property type="entry name" value="OS01G0958200 PROTEIN"/>
    <property type="match status" value="1"/>
</dbReference>
<dbReference type="FunFam" id="3.50.4.10:FF:000002">
    <property type="entry name" value="G-type lectin S-receptor-like serine/threonine-protein kinase"/>
    <property type="match status" value="1"/>
</dbReference>
<feature type="domain" description="Apple" evidence="3">
    <location>
        <begin position="15"/>
        <end position="96"/>
    </location>
</feature>
<dbReference type="Pfam" id="PF08276">
    <property type="entry name" value="PAN_2"/>
    <property type="match status" value="1"/>
</dbReference>
<dbReference type="Proteomes" id="UP000541444">
    <property type="component" value="Unassembled WGS sequence"/>
</dbReference>